<comment type="caution">
    <text evidence="4">The sequence shown here is derived from an EMBL/GenBank/DDBJ whole genome shotgun (WGS) entry which is preliminary data.</text>
</comment>
<evidence type="ECO:0000256" key="1">
    <source>
        <dbReference type="ARBA" id="ARBA00022737"/>
    </source>
</evidence>
<evidence type="ECO:0000256" key="2">
    <source>
        <dbReference type="ARBA" id="ARBA00023043"/>
    </source>
</evidence>
<reference evidence="4" key="2">
    <citation type="submission" date="2023-05" db="EMBL/GenBank/DDBJ databases">
        <authorList>
            <consortium name="Lawrence Berkeley National Laboratory"/>
            <person name="Steindorff A."/>
            <person name="Hensen N."/>
            <person name="Bonometti L."/>
            <person name="Westerberg I."/>
            <person name="Brannstrom I.O."/>
            <person name="Guillou S."/>
            <person name="Cros-Aarteil S."/>
            <person name="Calhoun S."/>
            <person name="Haridas S."/>
            <person name="Kuo A."/>
            <person name="Mondo S."/>
            <person name="Pangilinan J."/>
            <person name="Riley R."/>
            <person name="Labutti K."/>
            <person name="Andreopoulos B."/>
            <person name="Lipzen A."/>
            <person name="Chen C."/>
            <person name="Yanf M."/>
            <person name="Daum C."/>
            <person name="Ng V."/>
            <person name="Clum A."/>
            <person name="Ohm R."/>
            <person name="Martin F."/>
            <person name="Silar P."/>
            <person name="Natvig D."/>
            <person name="Lalanne C."/>
            <person name="Gautier V."/>
            <person name="Ament-Velasquez S.L."/>
            <person name="Kruys A."/>
            <person name="Hutchinson M.I."/>
            <person name="Powell A.J."/>
            <person name="Barry K."/>
            <person name="Miller A.N."/>
            <person name="Grigoriev I.V."/>
            <person name="Debuchy R."/>
            <person name="Gladieux P."/>
            <person name="Thoren M.H."/>
            <person name="Johannesson H."/>
        </authorList>
    </citation>
    <scope>NUCLEOTIDE SEQUENCE</scope>
    <source>
        <strain evidence="4">CBS 359.72</strain>
    </source>
</reference>
<dbReference type="PANTHER" id="PTHR24173">
    <property type="entry name" value="ANKYRIN REPEAT CONTAINING"/>
    <property type="match status" value="1"/>
</dbReference>
<accession>A0AAN7CZ32</accession>
<evidence type="ECO:0000313" key="4">
    <source>
        <dbReference type="EMBL" id="KAK4250615.1"/>
    </source>
</evidence>
<dbReference type="EMBL" id="MU857612">
    <property type="protein sequence ID" value="KAK4250615.1"/>
    <property type="molecule type" value="Genomic_DNA"/>
</dbReference>
<organism evidence="4 5">
    <name type="scientific">Corynascus novoguineensis</name>
    <dbReference type="NCBI Taxonomy" id="1126955"/>
    <lineage>
        <taxon>Eukaryota</taxon>
        <taxon>Fungi</taxon>
        <taxon>Dikarya</taxon>
        <taxon>Ascomycota</taxon>
        <taxon>Pezizomycotina</taxon>
        <taxon>Sordariomycetes</taxon>
        <taxon>Sordariomycetidae</taxon>
        <taxon>Sordariales</taxon>
        <taxon>Chaetomiaceae</taxon>
        <taxon>Corynascus</taxon>
    </lineage>
</organism>
<dbReference type="InterPro" id="IPR002110">
    <property type="entry name" value="Ankyrin_rpt"/>
</dbReference>
<dbReference type="Proteomes" id="UP001303647">
    <property type="component" value="Unassembled WGS sequence"/>
</dbReference>
<proteinExistence type="predicted"/>
<dbReference type="AlphaFoldDB" id="A0AAN7CZ32"/>
<evidence type="ECO:0000313" key="5">
    <source>
        <dbReference type="Proteomes" id="UP001303647"/>
    </source>
</evidence>
<reference evidence="4" key="1">
    <citation type="journal article" date="2023" name="Mol. Phylogenet. Evol.">
        <title>Genome-scale phylogeny and comparative genomics of the fungal order Sordariales.</title>
        <authorList>
            <person name="Hensen N."/>
            <person name="Bonometti L."/>
            <person name="Westerberg I."/>
            <person name="Brannstrom I.O."/>
            <person name="Guillou S."/>
            <person name="Cros-Aarteil S."/>
            <person name="Calhoun S."/>
            <person name="Haridas S."/>
            <person name="Kuo A."/>
            <person name="Mondo S."/>
            <person name="Pangilinan J."/>
            <person name="Riley R."/>
            <person name="LaButti K."/>
            <person name="Andreopoulos B."/>
            <person name="Lipzen A."/>
            <person name="Chen C."/>
            <person name="Yan M."/>
            <person name="Daum C."/>
            <person name="Ng V."/>
            <person name="Clum A."/>
            <person name="Steindorff A."/>
            <person name="Ohm R.A."/>
            <person name="Martin F."/>
            <person name="Silar P."/>
            <person name="Natvig D.O."/>
            <person name="Lalanne C."/>
            <person name="Gautier V."/>
            <person name="Ament-Velasquez S.L."/>
            <person name="Kruys A."/>
            <person name="Hutchinson M.I."/>
            <person name="Powell A.J."/>
            <person name="Barry K."/>
            <person name="Miller A.N."/>
            <person name="Grigoriev I.V."/>
            <person name="Debuchy R."/>
            <person name="Gladieux P."/>
            <person name="Hiltunen Thoren M."/>
            <person name="Johannesson H."/>
        </authorList>
    </citation>
    <scope>NUCLEOTIDE SEQUENCE</scope>
    <source>
        <strain evidence="4">CBS 359.72</strain>
    </source>
</reference>
<dbReference type="PROSITE" id="PS50088">
    <property type="entry name" value="ANK_REPEAT"/>
    <property type="match status" value="1"/>
</dbReference>
<evidence type="ECO:0008006" key="6">
    <source>
        <dbReference type="Google" id="ProtNLM"/>
    </source>
</evidence>
<protein>
    <recommendedName>
        <fullName evidence="6">Ankyrin repeat protein</fullName>
    </recommendedName>
</protein>
<gene>
    <name evidence="4" type="ORF">C7999DRAFT_11606</name>
</gene>
<keyword evidence="5" id="KW-1185">Reference proteome</keyword>
<dbReference type="InterPro" id="IPR036770">
    <property type="entry name" value="Ankyrin_rpt-contain_sf"/>
</dbReference>
<name>A0AAN7CZ32_9PEZI</name>
<dbReference type="SMART" id="SM00248">
    <property type="entry name" value="ANK"/>
    <property type="match status" value="3"/>
</dbReference>
<dbReference type="PROSITE" id="PS50297">
    <property type="entry name" value="ANK_REP_REGION"/>
    <property type="match status" value="1"/>
</dbReference>
<sequence length="154" mass="16743">MDQNEMNAIATHGLSDLHMAVILGQERRVLSVLCENKGKEAIDAGDVDGTTPLMAAVLVGHVSIFCLLLQAGASPSARDHQGRKALAYARVAGFREKLNLFQRLGVPIDLDEQRRSQYRISVILRHPVAVESWCALPFSPASSAVHLLPQAPHC</sequence>
<evidence type="ECO:0000256" key="3">
    <source>
        <dbReference type="PROSITE-ProRule" id="PRU00023"/>
    </source>
</evidence>
<dbReference type="Gene3D" id="1.25.40.20">
    <property type="entry name" value="Ankyrin repeat-containing domain"/>
    <property type="match status" value="1"/>
</dbReference>
<keyword evidence="2 3" id="KW-0040">ANK repeat</keyword>
<dbReference type="SUPFAM" id="SSF48403">
    <property type="entry name" value="Ankyrin repeat"/>
    <property type="match status" value="1"/>
</dbReference>
<dbReference type="PANTHER" id="PTHR24173:SF74">
    <property type="entry name" value="ANKYRIN REPEAT DOMAIN-CONTAINING PROTEIN 16"/>
    <property type="match status" value="1"/>
</dbReference>
<dbReference type="Pfam" id="PF12796">
    <property type="entry name" value="Ank_2"/>
    <property type="match status" value="1"/>
</dbReference>
<feature type="repeat" description="ANK" evidence="3">
    <location>
        <begin position="48"/>
        <end position="80"/>
    </location>
</feature>
<keyword evidence="1" id="KW-0677">Repeat</keyword>